<dbReference type="AlphaFoldDB" id="A0A2S8FX27"/>
<dbReference type="Pfam" id="PF00805">
    <property type="entry name" value="Pentapeptide"/>
    <property type="match status" value="3"/>
</dbReference>
<protein>
    <recommendedName>
        <fullName evidence="4">Pentapeptide repeat-containing protein</fullName>
    </recommendedName>
</protein>
<gene>
    <name evidence="2" type="ORF">C5Y96_06040</name>
</gene>
<reference evidence="2 3" key="1">
    <citation type="submission" date="2018-02" db="EMBL/GenBank/DDBJ databases">
        <title>Comparative genomes isolates from brazilian mangrove.</title>
        <authorList>
            <person name="Araujo J.E."/>
            <person name="Taketani R.G."/>
            <person name="Silva M.C.P."/>
            <person name="Loureco M.V."/>
            <person name="Andreote F.D."/>
        </authorList>
    </citation>
    <scope>NUCLEOTIDE SEQUENCE [LARGE SCALE GENOMIC DNA]</scope>
    <source>
        <strain evidence="2 3">HEX-2 MGV</strain>
    </source>
</reference>
<evidence type="ECO:0000256" key="1">
    <source>
        <dbReference type="SAM" id="Phobius"/>
    </source>
</evidence>
<keyword evidence="1" id="KW-0472">Membrane</keyword>
<keyword evidence="1" id="KW-0812">Transmembrane</keyword>
<dbReference type="PANTHER" id="PTHR14136">
    <property type="entry name" value="BTB_POZ DOMAIN-CONTAINING PROTEIN KCTD9"/>
    <property type="match status" value="1"/>
</dbReference>
<dbReference type="EMBL" id="PUIA01000017">
    <property type="protein sequence ID" value="PQO36731.1"/>
    <property type="molecule type" value="Genomic_DNA"/>
</dbReference>
<dbReference type="PANTHER" id="PTHR14136:SF17">
    <property type="entry name" value="BTB_POZ DOMAIN-CONTAINING PROTEIN KCTD9"/>
    <property type="match status" value="1"/>
</dbReference>
<dbReference type="InterPro" id="IPR001646">
    <property type="entry name" value="5peptide_repeat"/>
</dbReference>
<dbReference type="RefSeq" id="WP_105350971.1">
    <property type="nucleotide sequence ID" value="NZ_PUIA01000017.1"/>
</dbReference>
<accession>A0A2S8FX27</accession>
<evidence type="ECO:0000313" key="2">
    <source>
        <dbReference type="EMBL" id="PQO36731.1"/>
    </source>
</evidence>
<evidence type="ECO:0000313" key="3">
    <source>
        <dbReference type="Proteomes" id="UP000240009"/>
    </source>
</evidence>
<organism evidence="2 3">
    <name type="scientific">Blastopirellula marina</name>
    <dbReference type="NCBI Taxonomy" id="124"/>
    <lineage>
        <taxon>Bacteria</taxon>
        <taxon>Pseudomonadati</taxon>
        <taxon>Planctomycetota</taxon>
        <taxon>Planctomycetia</taxon>
        <taxon>Pirellulales</taxon>
        <taxon>Pirellulaceae</taxon>
        <taxon>Blastopirellula</taxon>
    </lineage>
</organism>
<feature type="transmembrane region" description="Helical" evidence="1">
    <location>
        <begin position="321"/>
        <end position="341"/>
    </location>
</feature>
<sequence length="574" mass="64099">MNKSQPPVIVAESASASKTAYNEGKLTPATLADLRGKHPNYTGDWVHLVHLETAIRKPSTDPDRFQQWNNWRHEVQEGTQPHDKVVHLEGVTLRSVDLRGIDLEGAVLRDATIAASDFRGARLSGAVFQEANLSFCDFAEADLTGAQLQDANLDHANMRSVTLDQANLDGAILTSAKLKEARCHEASFERAKLIGANFTQADAAGASFHRANLADVIFDGACLDRARLSEADLNYANLQNASLKKTQFQRANLHGATAHGADCEGADFTAAILRQANLGNCNLRATQGLLLDQTFVNGGEFGAKTDDPWTRLLRNYTWKKLAIVSLMFCVLFVPYFLGSYFKPPSQLIERPIPQRVVEISENFFKVPHTSYEIDEFLRFRYDNYYAPLVSNLNSRSTWVYLALGGIDGILFLVTVVAMVVCLLQRIALTRSIHKLHAANAIVRRTPKLEEYMGPYSSIGEEPCGWPYALMKWLQGHFVETNAASGQQQLVIRPMRWLRLPSWWLAGMQAIKPLWKVMPDLLKRRPPPSWIDTLGLTRVDRMNQSLTWAILVIVLFMLCRVAIELILGNQLTLGG</sequence>
<feature type="transmembrane region" description="Helical" evidence="1">
    <location>
        <begin position="398"/>
        <end position="423"/>
    </location>
</feature>
<dbReference type="SUPFAM" id="SSF141571">
    <property type="entry name" value="Pentapeptide repeat-like"/>
    <property type="match status" value="1"/>
</dbReference>
<dbReference type="InterPro" id="IPR051082">
    <property type="entry name" value="Pentapeptide-BTB/POZ_domain"/>
</dbReference>
<dbReference type="OrthoDB" id="230896at2"/>
<dbReference type="Gene3D" id="2.160.20.80">
    <property type="entry name" value="E3 ubiquitin-protein ligase SopA"/>
    <property type="match status" value="2"/>
</dbReference>
<keyword evidence="1" id="KW-1133">Transmembrane helix</keyword>
<evidence type="ECO:0008006" key="4">
    <source>
        <dbReference type="Google" id="ProtNLM"/>
    </source>
</evidence>
<feature type="transmembrane region" description="Helical" evidence="1">
    <location>
        <begin position="545"/>
        <end position="566"/>
    </location>
</feature>
<proteinExistence type="predicted"/>
<name>A0A2S8FX27_9BACT</name>
<dbReference type="Proteomes" id="UP000240009">
    <property type="component" value="Unassembled WGS sequence"/>
</dbReference>
<comment type="caution">
    <text evidence="2">The sequence shown here is derived from an EMBL/GenBank/DDBJ whole genome shotgun (WGS) entry which is preliminary data.</text>
</comment>